<dbReference type="RefSeq" id="WP_066138792.1">
    <property type="nucleotide sequence ID" value="NZ_CBCSGM010000001.1"/>
</dbReference>
<feature type="signal peptide" evidence="1">
    <location>
        <begin position="1"/>
        <end position="22"/>
    </location>
</feature>
<dbReference type="Proteomes" id="UP000249134">
    <property type="component" value="Chromosome 1"/>
</dbReference>
<dbReference type="AlphaFoldDB" id="A0A2X4Z4W7"/>
<evidence type="ECO:0000313" key="3">
    <source>
        <dbReference type="Proteomes" id="UP000249134"/>
    </source>
</evidence>
<sequence>MKNKFYAIILMSLFLIAAGAFHYDGSQSRANATENSNKVSEINAGETQHLINRNSKQAENEIIIDGERFENIMEEEKFADLSKIAQDSDANLYAIPNSGQFAIVKDGTPIFRMSTGIKAASVDHVHILSEAFAIGGMEEFNNLPKNIDQVLKTGEEVYVELSEYEGYVVYQEDGWIIVSW</sequence>
<dbReference type="KEGG" id="blen:NCTC4824_02332"/>
<keyword evidence="1" id="KW-0732">Signal</keyword>
<evidence type="ECO:0000256" key="1">
    <source>
        <dbReference type="SAM" id="SignalP"/>
    </source>
</evidence>
<evidence type="ECO:0000313" key="2">
    <source>
        <dbReference type="EMBL" id="SQI59285.1"/>
    </source>
</evidence>
<proteinExistence type="predicted"/>
<gene>
    <name evidence="2" type="ORF">NCTC4824_02332</name>
</gene>
<protein>
    <submittedName>
        <fullName evidence="2">Uncharacterized protein</fullName>
    </submittedName>
</protein>
<organism evidence="2 3">
    <name type="scientific">Lederbergia lenta</name>
    <name type="common">Bacillus lentus</name>
    <dbReference type="NCBI Taxonomy" id="1467"/>
    <lineage>
        <taxon>Bacteria</taxon>
        <taxon>Bacillati</taxon>
        <taxon>Bacillota</taxon>
        <taxon>Bacilli</taxon>
        <taxon>Bacillales</taxon>
        <taxon>Bacillaceae</taxon>
        <taxon>Lederbergia</taxon>
    </lineage>
</organism>
<feature type="chain" id="PRO_5038742640" evidence="1">
    <location>
        <begin position="23"/>
        <end position="180"/>
    </location>
</feature>
<keyword evidence="3" id="KW-1185">Reference proteome</keyword>
<accession>A0A2X4Z4W7</accession>
<dbReference type="EMBL" id="LS483476">
    <property type="protein sequence ID" value="SQI59285.1"/>
    <property type="molecule type" value="Genomic_DNA"/>
</dbReference>
<name>A0A2X4Z4W7_LEDLE</name>
<reference evidence="2 3" key="1">
    <citation type="submission" date="2018-06" db="EMBL/GenBank/DDBJ databases">
        <authorList>
            <consortium name="Pathogen Informatics"/>
            <person name="Doyle S."/>
        </authorList>
    </citation>
    <scope>NUCLEOTIDE SEQUENCE [LARGE SCALE GENOMIC DNA]</scope>
    <source>
        <strain evidence="2 3">NCTC4824</strain>
    </source>
</reference>